<dbReference type="GO" id="GO:0009507">
    <property type="term" value="C:chloroplast"/>
    <property type="evidence" value="ECO:0007669"/>
    <property type="project" value="TreeGrafter"/>
</dbReference>
<dbReference type="AlphaFoldDB" id="A0A2K3PQK3"/>
<dbReference type="ExpressionAtlas" id="A0A2K3PQK3">
    <property type="expression patterns" value="baseline"/>
</dbReference>
<reference evidence="2 3" key="2">
    <citation type="journal article" date="2017" name="Front. Plant Sci.">
        <title>Gene Classification and Mining of Molecular Markers Useful in Red Clover (Trifolium pratense) Breeding.</title>
        <authorList>
            <person name="Istvanek J."/>
            <person name="Dluhosova J."/>
            <person name="Dluhos P."/>
            <person name="Patkova L."/>
            <person name="Nedelnik J."/>
            <person name="Repkova J."/>
        </authorList>
    </citation>
    <scope>NUCLEOTIDE SEQUENCE [LARGE SCALE GENOMIC DNA]</scope>
    <source>
        <strain evidence="3">cv. Tatra</strain>
        <tissue evidence="2">Young leaves</tissue>
    </source>
</reference>
<gene>
    <name evidence="2" type="ORF">L195_g014302</name>
</gene>
<dbReference type="STRING" id="57577.A0A2K3PQK3"/>
<protein>
    <recommendedName>
        <fullName evidence="1">DUF7734 domain-containing protein</fullName>
    </recommendedName>
</protein>
<dbReference type="PANTHER" id="PTHR36729:SF2">
    <property type="entry name" value="EXPRESSED PROTEIN"/>
    <property type="match status" value="1"/>
</dbReference>
<dbReference type="PANTHER" id="PTHR36729">
    <property type="entry name" value="EXPRESSED PROTEIN"/>
    <property type="match status" value="1"/>
</dbReference>
<proteinExistence type="predicted"/>
<name>A0A2K3PQK3_TRIPR</name>
<dbReference type="Proteomes" id="UP000236291">
    <property type="component" value="Unassembled WGS sequence"/>
</dbReference>
<dbReference type="InterPro" id="IPR056636">
    <property type="entry name" value="DUF7734"/>
</dbReference>
<evidence type="ECO:0000259" key="1">
    <source>
        <dbReference type="Pfam" id="PF24869"/>
    </source>
</evidence>
<feature type="domain" description="DUF7734" evidence="1">
    <location>
        <begin position="83"/>
        <end position="169"/>
    </location>
</feature>
<sequence>MNPTTLPKGMSKWTMMSWPRLPIPLSMDNIPFHKVNLCCDFKEYLRNQRGTSLWCGARRQVRYQDGDEDEDGDDEYGHNEEISKLEFYSQSARGEALIVHALVDQNEVEVLIFKGFSSSLSYGTSPDPTRSILPAKAVITSIDRIKGPFDPANIEYLQKDVPWEEFRTNLLSN</sequence>
<accession>A0A2K3PQK3</accession>
<comment type="caution">
    <text evidence="2">The sequence shown here is derived from an EMBL/GenBank/DDBJ whole genome shotgun (WGS) entry which is preliminary data.</text>
</comment>
<evidence type="ECO:0000313" key="3">
    <source>
        <dbReference type="Proteomes" id="UP000236291"/>
    </source>
</evidence>
<evidence type="ECO:0000313" key="2">
    <source>
        <dbReference type="EMBL" id="PNY17555.1"/>
    </source>
</evidence>
<reference evidence="2 3" key="1">
    <citation type="journal article" date="2014" name="Am. J. Bot.">
        <title>Genome assembly and annotation for red clover (Trifolium pratense; Fabaceae).</title>
        <authorList>
            <person name="Istvanek J."/>
            <person name="Jaros M."/>
            <person name="Krenek A."/>
            <person name="Repkova J."/>
        </authorList>
    </citation>
    <scope>NUCLEOTIDE SEQUENCE [LARGE SCALE GENOMIC DNA]</scope>
    <source>
        <strain evidence="3">cv. Tatra</strain>
        <tissue evidence="2">Young leaves</tissue>
    </source>
</reference>
<dbReference type="Pfam" id="PF24869">
    <property type="entry name" value="DUF7734"/>
    <property type="match status" value="1"/>
</dbReference>
<organism evidence="2 3">
    <name type="scientific">Trifolium pratense</name>
    <name type="common">Red clover</name>
    <dbReference type="NCBI Taxonomy" id="57577"/>
    <lineage>
        <taxon>Eukaryota</taxon>
        <taxon>Viridiplantae</taxon>
        <taxon>Streptophyta</taxon>
        <taxon>Embryophyta</taxon>
        <taxon>Tracheophyta</taxon>
        <taxon>Spermatophyta</taxon>
        <taxon>Magnoliopsida</taxon>
        <taxon>eudicotyledons</taxon>
        <taxon>Gunneridae</taxon>
        <taxon>Pentapetalae</taxon>
        <taxon>rosids</taxon>
        <taxon>fabids</taxon>
        <taxon>Fabales</taxon>
        <taxon>Fabaceae</taxon>
        <taxon>Papilionoideae</taxon>
        <taxon>50 kb inversion clade</taxon>
        <taxon>NPAAA clade</taxon>
        <taxon>Hologalegina</taxon>
        <taxon>IRL clade</taxon>
        <taxon>Trifolieae</taxon>
        <taxon>Trifolium</taxon>
    </lineage>
</organism>
<dbReference type="EMBL" id="ASHM01009463">
    <property type="protein sequence ID" value="PNY17555.1"/>
    <property type="molecule type" value="Genomic_DNA"/>
</dbReference>